<dbReference type="AlphaFoldDB" id="A0A6N2XRV6"/>
<dbReference type="EMBL" id="CACRTF010000024">
    <property type="protein sequence ID" value="VYT56832.1"/>
    <property type="molecule type" value="Genomic_DNA"/>
</dbReference>
<proteinExistence type="predicted"/>
<gene>
    <name evidence="1" type="ORF">CBLFYP116_05717</name>
</gene>
<name>A0A6N2XRV6_9FIRM</name>
<accession>A0A6N2XRV6</accession>
<sequence length="396" mass="45677">MMHYEPGRLLFFAYACAIVELYFQMSDRHSLAPSGAVTAVSAIDSNCDTAIACLGGAGRCHRALVQLSGQARISDTAIADRDIIYYNKGRVRMDKKRLQWHPGFFAVLQIELEEERRFLRFYAEYNLTRKPLQIDVLVVRKETGRVIQKNIGRIFRQYNVVEYKGIKDYISINDFYKSIGYACLLQSNTERVQEILPSQVTVTLAGEHYPRSLHVFLEKAYGVHMEEEAPGIYYIKGLLFPLQILVIRELSKEDNIWLSRLRSGLKPDEDIEVLMKEYKGKEQNPLYETAMDLILRANWETCQEVEKMCDALRELFADELEERESIGLEKGLEQGKMAKLITQVMRKREKGQSASRIAEDLMEPADVVQRLYDLIGLHPDSDAEHILAYMESWDKV</sequence>
<protein>
    <submittedName>
        <fullName evidence="1">Uncharacterized protein</fullName>
    </submittedName>
</protein>
<organism evidence="1">
    <name type="scientific">Enterocloster bolteae</name>
    <dbReference type="NCBI Taxonomy" id="208479"/>
    <lineage>
        <taxon>Bacteria</taxon>
        <taxon>Bacillati</taxon>
        <taxon>Bacillota</taxon>
        <taxon>Clostridia</taxon>
        <taxon>Lachnospirales</taxon>
        <taxon>Lachnospiraceae</taxon>
        <taxon>Enterocloster</taxon>
    </lineage>
</organism>
<reference evidence="1" key="1">
    <citation type="submission" date="2019-11" db="EMBL/GenBank/DDBJ databases">
        <authorList>
            <person name="Feng L."/>
        </authorList>
    </citation>
    <scope>NUCLEOTIDE SEQUENCE</scope>
    <source>
        <strain evidence="1">CbolteaeLFYP116</strain>
    </source>
</reference>
<evidence type="ECO:0000313" key="1">
    <source>
        <dbReference type="EMBL" id="VYT56832.1"/>
    </source>
</evidence>